<organism evidence="1 2">
    <name type="scientific">Pistacia atlantica</name>
    <dbReference type="NCBI Taxonomy" id="434234"/>
    <lineage>
        <taxon>Eukaryota</taxon>
        <taxon>Viridiplantae</taxon>
        <taxon>Streptophyta</taxon>
        <taxon>Embryophyta</taxon>
        <taxon>Tracheophyta</taxon>
        <taxon>Spermatophyta</taxon>
        <taxon>Magnoliopsida</taxon>
        <taxon>eudicotyledons</taxon>
        <taxon>Gunneridae</taxon>
        <taxon>Pentapetalae</taxon>
        <taxon>rosids</taxon>
        <taxon>malvids</taxon>
        <taxon>Sapindales</taxon>
        <taxon>Anacardiaceae</taxon>
        <taxon>Pistacia</taxon>
    </lineage>
</organism>
<evidence type="ECO:0000313" key="1">
    <source>
        <dbReference type="EMBL" id="KAJ0092822.1"/>
    </source>
</evidence>
<dbReference type="EMBL" id="CM047903">
    <property type="protein sequence ID" value="KAJ0092822.1"/>
    <property type="molecule type" value="Genomic_DNA"/>
</dbReference>
<gene>
    <name evidence="1" type="ORF">Patl1_25709</name>
</gene>
<keyword evidence="2" id="KW-1185">Reference proteome</keyword>
<protein>
    <submittedName>
        <fullName evidence="1">Uncharacterized protein</fullName>
    </submittedName>
</protein>
<accession>A0ACC1B1I8</accession>
<comment type="caution">
    <text evidence="1">The sequence shown here is derived from an EMBL/GenBank/DDBJ whole genome shotgun (WGS) entry which is preliminary data.</text>
</comment>
<evidence type="ECO:0000313" key="2">
    <source>
        <dbReference type="Proteomes" id="UP001164250"/>
    </source>
</evidence>
<reference evidence="2" key="1">
    <citation type="journal article" date="2023" name="G3 (Bethesda)">
        <title>Genome assembly and association tests identify interacting loci associated with vigor, precocity, and sex in interspecific pistachio rootstocks.</title>
        <authorList>
            <person name="Palmer W."/>
            <person name="Jacygrad E."/>
            <person name="Sagayaradj S."/>
            <person name="Cavanaugh K."/>
            <person name="Han R."/>
            <person name="Bertier L."/>
            <person name="Beede B."/>
            <person name="Kafkas S."/>
            <person name="Golino D."/>
            <person name="Preece J."/>
            <person name="Michelmore R."/>
        </authorList>
    </citation>
    <scope>NUCLEOTIDE SEQUENCE [LARGE SCALE GENOMIC DNA]</scope>
</reference>
<name>A0ACC1B1I8_9ROSI</name>
<sequence>MSSNILAPFQLLELNIISAQDLSPVSRSMRAYAVAWVHPRPQTVHTCGRAWAQQPYMERQICFSGTVRVLVGNLIRPPQRSHRHSNHMQLGMRFVALQVRRPSGRPQGILNIGVALLDSSMRSMPLYTQLSSAVGYRHLMGEEDPFQNNPNASTTSNNQNSFSFLLGKPELRRTKSDSSSMLGSELLKKSRVRIAKGGSTVSSIEPFEKNIQGSTVKGEYGSVASGSDVIPIKAGSVISGSDSSDPTKKFTDSPSKPKKHPGSPYKPLPPRIVGNEFGAPNKFKTFKGAAMLTESELGPSPSEVAAAKAKEKLLQKTNDEDSSGLPGWEMDSSVEGLQSKLERWRAELPPLYDSSFPSSTTGVGGGKSTGRHSRRHADGGNSPGLFSCFSKICGCECSIVCGPGPPKKTKKKGSSGRLIRKPV</sequence>
<dbReference type="Proteomes" id="UP001164250">
    <property type="component" value="Chromosome 7"/>
</dbReference>
<proteinExistence type="predicted"/>